<evidence type="ECO:0000256" key="1">
    <source>
        <dbReference type="SAM" id="SignalP"/>
    </source>
</evidence>
<keyword evidence="2" id="KW-0449">Lipoprotein</keyword>
<dbReference type="Proteomes" id="UP000440198">
    <property type="component" value="Unassembled WGS sequence"/>
</dbReference>
<evidence type="ECO:0000313" key="7">
    <source>
        <dbReference type="Proteomes" id="UP000440198"/>
    </source>
</evidence>
<dbReference type="AlphaFoldDB" id="A0A174B2E6"/>
<dbReference type="Proteomes" id="UP000421791">
    <property type="component" value="Unassembled WGS sequence"/>
</dbReference>
<proteinExistence type="predicted"/>
<evidence type="ECO:0000313" key="5">
    <source>
        <dbReference type="Proteomes" id="UP000095517"/>
    </source>
</evidence>
<sequence>MKNKFKIATLLFFTTSFTLGACSDWTDIEGIDIKQPNIQEQNPELYTKYLENLRQYKADTEHKKVYAWFDNSEKNPSSYAQHITSLPDSIDIVGLMYPSELAAFEKEEIMTLQQKGTKVVYAISYDEIHKQYEDIISTQSEAENENTFDYFLSKEIEKQLAYAAPFDGIILKFIGQNPKYMTAEDKAAYTASQNIFFNAALNWINKNEGKFLSLQGKPQNVVDKNILSKFLHLIIEMYQVTDKNKFTLAIQDCLETGVPTDRFIMAVSTPSLDTSDTSTGFIGTERAIIETAYWITADTQEYDKCGIAINNVQNDYYQTSGNYHNVKKTINIMNPAPTK</sequence>
<dbReference type="GeneID" id="92989703"/>
<dbReference type="EMBL" id="VWAG01000011">
    <property type="protein sequence ID" value="KAA5258254.1"/>
    <property type="molecule type" value="Genomic_DNA"/>
</dbReference>
<feature type="chain" id="PRO_5008018098" evidence="1">
    <location>
        <begin position="22"/>
        <end position="339"/>
    </location>
</feature>
<dbReference type="STRING" id="338188.ERS852397_01092"/>
<dbReference type="EMBL" id="VWAK01000014">
    <property type="protein sequence ID" value="KAA5230230.1"/>
    <property type="molecule type" value="Genomic_DNA"/>
</dbReference>
<organism evidence="2 5">
    <name type="scientific">Bacteroides finegoldii</name>
    <dbReference type="NCBI Taxonomy" id="338188"/>
    <lineage>
        <taxon>Bacteria</taxon>
        <taxon>Pseudomonadati</taxon>
        <taxon>Bacteroidota</taxon>
        <taxon>Bacteroidia</taxon>
        <taxon>Bacteroidales</taxon>
        <taxon>Bacteroidaceae</taxon>
        <taxon>Bacteroides</taxon>
    </lineage>
</organism>
<accession>A0A174B2E6</accession>
<dbReference type="PROSITE" id="PS51257">
    <property type="entry name" value="PROKAR_LIPOPROTEIN"/>
    <property type="match status" value="1"/>
</dbReference>
<dbReference type="Proteomes" id="UP000095517">
    <property type="component" value="Unassembled WGS sequence"/>
</dbReference>
<feature type="signal peptide" evidence="1">
    <location>
        <begin position="1"/>
        <end position="21"/>
    </location>
</feature>
<evidence type="ECO:0000313" key="2">
    <source>
        <dbReference type="EMBL" id="CUN95007.1"/>
    </source>
</evidence>
<reference evidence="2 5" key="1">
    <citation type="submission" date="2015-09" db="EMBL/GenBank/DDBJ databases">
        <authorList>
            <consortium name="Pathogen Informatics"/>
        </authorList>
    </citation>
    <scope>NUCLEOTIDE SEQUENCE [LARGE SCALE GENOMIC DNA]</scope>
    <source>
        <strain evidence="2 5">2789STDY5608840</strain>
    </source>
</reference>
<reference evidence="6 7" key="2">
    <citation type="journal article" date="2019" name="Nat. Med.">
        <title>A library of human gut bacterial isolates paired with longitudinal multiomics data enables mechanistic microbiome research.</title>
        <authorList>
            <person name="Poyet M."/>
            <person name="Groussin M."/>
            <person name="Gibbons S.M."/>
            <person name="Avila-Pacheco J."/>
            <person name="Jiang X."/>
            <person name="Kearney S.M."/>
            <person name="Perrotta A.R."/>
            <person name="Berdy B."/>
            <person name="Zhao S."/>
            <person name="Lieberman T.D."/>
            <person name="Swanson P.K."/>
            <person name="Smith M."/>
            <person name="Roesemann S."/>
            <person name="Alexander J.E."/>
            <person name="Rich S.A."/>
            <person name="Livny J."/>
            <person name="Vlamakis H."/>
            <person name="Clish C."/>
            <person name="Bullock K."/>
            <person name="Deik A."/>
            <person name="Scott J."/>
            <person name="Pierce K.A."/>
            <person name="Xavier R.J."/>
            <person name="Alm E.J."/>
        </authorList>
    </citation>
    <scope>NUCLEOTIDE SEQUENCE [LARGE SCALE GENOMIC DNA]</scope>
    <source>
        <strain evidence="4 7">BIOML-A2</strain>
        <strain evidence="3 6">BIOML-A6</strain>
    </source>
</reference>
<dbReference type="InterPro" id="IPR032320">
    <property type="entry name" value="GH18_BT1044-like"/>
</dbReference>
<keyword evidence="1" id="KW-0732">Signal</keyword>
<evidence type="ECO:0000313" key="4">
    <source>
        <dbReference type="EMBL" id="KAA5258254.1"/>
    </source>
</evidence>
<dbReference type="Pfam" id="PF16141">
    <property type="entry name" value="GH18_BT1044-like"/>
    <property type="match status" value="1"/>
</dbReference>
<evidence type="ECO:0000313" key="3">
    <source>
        <dbReference type="EMBL" id="KAA5230230.1"/>
    </source>
</evidence>
<keyword evidence="7" id="KW-1185">Reference proteome</keyword>
<dbReference type="RefSeq" id="WP_007749229.1">
    <property type="nucleotide sequence ID" value="NZ_CABIXA010000005.1"/>
</dbReference>
<name>A0A174B2E6_9BACE</name>
<gene>
    <name evidence="2" type="ORF">ERS852397_01092</name>
    <name evidence="4" type="ORF">F2Z09_08650</name>
    <name evidence="3" type="ORF">F2Z22_10330</name>
</gene>
<evidence type="ECO:0000313" key="6">
    <source>
        <dbReference type="Proteomes" id="UP000421791"/>
    </source>
</evidence>
<dbReference type="EMBL" id="CYZH01000005">
    <property type="protein sequence ID" value="CUN95007.1"/>
    <property type="molecule type" value="Genomic_DNA"/>
</dbReference>
<protein>
    <submittedName>
        <fullName evidence="2">Lipoprotein</fullName>
    </submittedName>
</protein>